<proteinExistence type="predicted"/>
<evidence type="ECO:0000256" key="4">
    <source>
        <dbReference type="SAM" id="MobiDB-lite"/>
    </source>
</evidence>
<evidence type="ECO:0000313" key="8">
    <source>
        <dbReference type="Proteomes" id="UP000067626"/>
    </source>
</evidence>
<name>A0A0K1EAQ8_CHOCO</name>
<dbReference type="InterPro" id="IPR011989">
    <property type="entry name" value="ARM-like"/>
</dbReference>
<keyword evidence="3" id="KW-0413">Isomerase</keyword>
<dbReference type="SUPFAM" id="SSF50891">
    <property type="entry name" value="Cyclophilin-like"/>
    <property type="match status" value="1"/>
</dbReference>
<dbReference type="RefSeq" id="WP_050430085.1">
    <property type="nucleotide sequence ID" value="NZ_CP012159.1"/>
</dbReference>
<dbReference type="GO" id="GO:0003755">
    <property type="term" value="F:peptidyl-prolyl cis-trans isomerase activity"/>
    <property type="evidence" value="ECO:0007669"/>
    <property type="project" value="UniProtKB-KW"/>
</dbReference>
<protein>
    <recommendedName>
        <fullName evidence="1">peptidylprolyl isomerase</fullName>
        <ecNumber evidence="1">5.2.1.8</ecNumber>
    </recommendedName>
</protein>
<dbReference type="SUPFAM" id="SSF48371">
    <property type="entry name" value="ARM repeat"/>
    <property type="match status" value="2"/>
</dbReference>
<dbReference type="InterPro" id="IPR016024">
    <property type="entry name" value="ARM-type_fold"/>
</dbReference>
<dbReference type="Pfam" id="PF13646">
    <property type="entry name" value="HEAT_2"/>
    <property type="match status" value="1"/>
</dbReference>
<feature type="chain" id="PRO_5005459133" description="peptidylprolyl isomerase" evidence="5">
    <location>
        <begin position="23"/>
        <end position="770"/>
    </location>
</feature>
<feature type="region of interest" description="Disordered" evidence="4">
    <location>
        <begin position="504"/>
        <end position="535"/>
    </location>
</feature>
<evidence type="ECO:0000256" key="5">
    <source>
        <dbReference type="SAM" id="SignalP"/>
    </source>
</evidence>
<feature type="signal peptide" evidence="5">
    <location>
        <begin position="1"/>
        <end position="22"/>
    </location>
</feature>
<evidence type="ECO:0000256" key="3">
    <source>
        <dbReference type="ARBA" id="ARBA00023235"/>
    </source>
</evidence>
<dbReference type="AlphaFoldDB" id="A0A0K1EAQ8"/>
<dbReference type="Gene3D" id="1.25.10.10">
    <property type="entry name" value="Leucine-rich Repeat Variant"/>
    <property type="match status" value="1"/>
</dbReference>
<dbReference type="PROSITE" id="PS50072">
    <property type="entry name" value="CSA_PPIASE_2"/>
    <property type="match status" value="1"/>
</dbReference>
<keyword evidence="5" id="KW-0732">Signal</keyword>
<evidence type="ECO:0000256" key="2">
    <source>
        <dbReference type="ARBA" id="ARBA00023110"/>
    </source>
</evidence>
<dbReference type="InterPro" id="IPR002130">
    <property type="entry name" value="Cyclophilin-type_PPIase_dom"/>
</dbReference>
<evidence type="ECO:0000256" key="1">
    <source>
        <dbReference type="ARBA" id="ARBA00013194"/>
    </source>
</evidence>
<dbReference type="PROSITE" id="PS51257">
    <property type="entry name" value="PROKAR_LIPOPROTEIN"/>
    <property type="match status" value="1"/>
</dbReference>
<dbReference type="Pfam" id="PF00160">
    <property type="entry name" value="Pro_isomerase"/>
    <property type="match status" value="1"/>
</dbReference>
<sequence>MRSLCLFAGALGLLACSEPTPASPGDPAVIGSATGAAGSAGPVQGGAAPDGAARAVALVAAEHRRAAAEITPADQKSRDVTVRRLAARALARVGGEGARQGLLRALSDEDGEVIGWAAYGLGFSCKGHEDASVAALAARALSLDGRAFVGARIEPLGAIARAIGRCGAAVSEQTLVAWLGGSRERALHASYALGDLVSVKSRLREETLVTLLNVAAGSAAASPLPEALYPLGRQEHLSPTVLERTYEVASARLAEAGDARVFAVRALGRAGGMAAAGLGRVLTTPSVFSASERAEAARALKRLGVIGQRELAQALLLLAPKIDGEAAAGLGGDEVGPLLVALESLSEPGAARKVLRELAGWAPPTDASPLISRRLSWVRCAAAAVVAGADVRDPLLTACDVTSAGAPEKPRGDSGAQAAAGPVAAIGARAVIRVLDRGPITGARLSVWRAYAEGEDRRARQAALELIASHTEIAGAADTLAKALGSTEEGIAAVAAEVITKQPQRAIETERPQRGKKRRGAREAAANGGRRAGDDAAAMVPSTAVTGALTAALERAATSNQIELIDALIDAAGALGLQEAAPTLQLLCRSAYPTTRGRAEKALTSLGGKGVSCAAPASSDAPPELGTLARTGVTLALETDVGEATLSLDPSIAPVAVTRIVELSRAGFYDGMMVHRVVPGFVTQFGAPLGDGYGGPADRLPLRCETSPLPFGPLQVGVALSGRDTGSSQIFVMHAHAPHLEGQYAWIGSATGAWSSFVDGDRILKVSVRE</sequence>
<dbReference type="STRING" id="52.CMC5_019040"/>
<dbReference type="PANTHER" id="PTHR45625:SF4">
    <property type="entry name" value="PEPTIDYLPROLYL ISOMERASE DOMAIN AND WD REPEAT-CONTAINING PROTEIN 1"/>
    <property type="match status" value="1"/>
</dbReference>
<dbReference type="PATRIC" id="fig|52.7.peg.2051"/>
<dbReference type="Gene3D" id="2.40.100.10">
    <property type="entry name" value="Cyclophilin-like"/>
    <property type="match status" value="1"/>
</dbReference>
<dbReference type="InterPro" id="IPR004155">
    <property type="entry name" value="PBS_lyase_HEAT"/>
</dbReference>
<dbReference type="EMBL" id="CP012159">
    <property type="protein sequence ID" value="AKT37762.1"/>
    <property type="molecule type" value="Genomic_DNA"/>
</dbReference>
<organism evidence="7 8">
    <name type="scientific">Chondromyces crocatus</name>
    <dbReference type="NCBI Taxonomy" id="52"/>
    <lineage>
        <taxon>Bacteria</taxon>
        <taxon>Pseudomonadati</taxon>
        <taxon>Myxococcota</taxon>
        <taxon>Polyangia</taxon>
        <taxon>Polyangiales</taxon>
        <taxon>Polyangiaceae</taxon>
        <taxon>Chondromyces</taxon>
    </lineage>
</organism>
<dbReference type="SMART" id="SM00567">
    <property type="entry name" value="EZ_HEAT"/>
    <property type="match status" value="3"/>
</dbReference>
<accession>A0A0K1EAQ8</accession>
<dbReference type="EC" id="5.2.1.8" evidence="1"/>
<evidence type="ECO:0000313" key="7">
    <source>
        <dbReference type="EMBL" id="AKT37762.1"/>
    </source>
</evidence>
<dbReference type="Proteomes" id="UP000067626">
    <property type="component" value="Chromosome"/>
</dbReference>
<dbReference type="InterPro" id="IPR029000">
    <property type="entry name" value="Cyclophilin-like_dom_sf"/>
</dbReference>
<gene>
    <name evidence="7" type="ORF">CMC5_019040</name>
</gene>
<keyword evidence="2" id="KW-0697">Rotamase</keyword>
<dbReference type="InterPro" id="IPR044666">
    <property type="entry name" value="Cyclophilin_A-like"/>
</dbReference>
<dbReference type="KEGG" id="ccro:CMC5_019040"/>
<reference evidence="7 8" key="1">
    <citation type="submission" date="2015-07" db="EMBL/GenBank/DDBJ databases">
        <title>Genome analysis of myxobacterium Chondromyces crocatus Cm c5 reveals a high potential for natural compound synthesis and the genetic basis for the loss of fruiting body formation.</title>
        <authorList>
            <person name="Zaburannyi N."/>
            <person name="Bunk B."/>
            <person name="Maier J."/>
            <person name="Overmann J."/>
            <person name="Mueller R."/>
        </authorList>
    </citation>
    <scope>NUCLEOTIDE SEQUENCE [LARGE SCALE GENOMIC DNA]</scope>
    <source>
        <strain evidence="7 8">Cm c5</strain>
    </source>
</reference>
<dbReference type="OrthoDB" id="9807797at2"/>
<evidence type="ECO:0000259" key="6">
    <source>
        <dbReference type="PROSITE" id="PS50072"/>
    </source>
</evidence>
<keyword evidence="8" id="KW-1185">Reference proteome</keyword>
<dbReference type="PANTHER" id="PTHR45625">
    <property type="entry name" value="PEPTIDYL-PROLYL CIS-TRANS ISOMERASE-RELATED"/>
    <property type="match status" value="1"/>
</dbReference>
<feature type="domain" description="PPIase cyclophilin-type" evidence="6">
    <location>
        <begin position="638"/>
        <end position="770"/>
    </location>
</feature>